<gene>
    <name evidence="2" type="ORF">g.52655</name>
</gene>
<protein>
    <submittedName>
        <fullName evidence="2">Uncharacterized protein</fullName>
    </submittedName>
</protein>
<evidence type="ECO:0000256" key="1">
    <source>
        <dbReference type="SAM" id="MobiDB-lite"/>
    </source>
</evidence>
<feature type="compositionally biased region" description="Polar residues" evidence="1">
    <location>
        <begin position="162"/>
        <end position="172"/>
    </location>
</feature>
<organism evidence="2">
    <name type="scientific">Graphocephala atropunctata</name>
    <dbReference type="NCBI Taxonomy" id="36148"/>
    <lineage>
        <taxon>Eukaryota</taxon>
        <taxon>Metazoa</taxon>
        <taxon>Ecdysozoa</taxon>
        <taxon>Arthropoda</taxon>
        <taxon>Hexapoda</taxon>
        <taxon>Insecta</taxon>
        <taxon>Pterygota</taxon>
        <taxon>Neoptera</taxon>
        <taxon>Paraneoptera</taxon>
        <taxon>Hemiptera</taxon>
        <taxon>Auchenorrhyncha</taxon>
        <taxon>Membracoidea</taxon>
        <taxon>Cicadellidae</taxon>
        <taxon>Cicadellinae</taxon>
        <taxon>Cicadellini</taxon>
        <taxon>Graphocephala</taxon>
    </lineage>
</organism>
<reference evidence="2" key="1">
    <citation type="submission" date="2015-11" db="EMBL/GenBank/DDBJ databases">
        <title>De novo transcriptome assembly of four potential Pierce s Disease insect vectors from Arizona vineyards.</title>
        <authorList>
            <person name="Tassone E.E."/>
        </authorList>
    </citation>
    <scope>NUCLEOTIDE SEQUENCE</scope>
</reference>
<feature type="region of interest" description="Disordered" evidence="1">
    <location>
        <begin position="132"/>
        <end position="193"/>
    </location>
</feature>
<dbReference type="AlphaFoldDB" id="A0A1B6MNG6"/>
<accession>A0A1B6MNG6</accession>
<name>A0A1B6MNG6_9HEMI</name>
<sequence>MMQFLKKINQVLNFQVVVQEVFVKRSHIPLLPNDKIVSRKEHLVYQDVGWDRQPVTTYFSPVKVEQSSTAIYTFPSFTEKFIIENVNENKFIPDPKNEIENQIKSPLEHFSDYSVIKDDLKINVRESRTFVEGGTDDNMNDAEGKINSRHSRKQWQEFFKPSTPSGRQTGGSCASKPLLAPKASKDSNPVSDKILHFPSAETKSTVGSKDLRAESAATFKSIEQASDCSLSQ</sequence>
<evidence type="ECO:0000313" key="2">
    <source>
        <dbReference type="EMBL" id="JAT37441.1"/>
    </source>
</evidence>
<dbReference type="EMBL" id="GEBQ01002536">
    <property type="protein sequence ID" value="JAT37441.1"/>
    <property type="molecule type" value="Transcribed_RNA"/>
</dbReference>
<proteinExistence type="predicted"/>